<keyword evidence="4 7" id="KW-0808">Transferase</keyword>
<dbReference type="NCBIfam" id="NF006569">
    <property type="entry name" value="PRK09082.1"/>
    <property type="match status" value="1"/>
</dbReference>
<dbReference type="PANTHER" id="PTHR43807:SF20">
    <property type="entry name" value="FI04487P"/>
    <property type="match status" value="1"/>
</dbReference>
<dbReference type="OrthoDB" id="9802328at2"/>
<dbReference type="Gene3D" id="3.90.1150.10">
    <property type="entry name" value="Aspartate Aminotransferase, domain 1"/>
    <property type="match status" value="1"/>
</dbReference>
<dbReference type="KEGG" id="arac:E0W69_002340"/>
<dbReference type="CDD" id="cd00609">
    <property type="entry name" value="AAT_like"/>
    <property type="match status" value="1"/>
</dbReference>
<dbReference type="Proteomes" id="UP000292424">
    <property type="component" value="Chromosome"/>
</dbReference>
<evidence type="ECO:0000256" key="3">
    <source>
        <dbReference type="ARBA" id="ARBA00022576"/>
    </source>
</evidence>
<dbReference type="PANTHER" id="PTHR43807">
    <property type="entry name" value="FI04487P"/>
    <property type="match status" value="1"/>
</dbReference>
<comment type="similarity">
    <text evidence="2">Belongs to the class-I pyridoxal-phosphate-dependent aminotransferase family.</text>
</comment>
<feature type="domain" description="Aminotransferase class I/classII large" evidence="6">
    <location>
        <begin position="27"/>
        <end position="378"/>
    </location>
</feature>
<evidence type="ECO:0000256" key="1">
    <source>
        <dbReference type="ARBA" id="ARBA00001933"/>
    </source>
</evidence>
<reference evidence="7 8" key="1">
    <citation type="submission" date="2019-09" db="EMBL/GenBank/DDBJ databases">
        <title>Complete genome sequence of Arachidicoccus sp. B3-10 isolated from apple orchard soil.</title>
        <authorList>
            <person name="Kim H.S."/>
            <person name="Han K.-I."/>
            <person name="Suh M.K."/>
            <person name="Lee K.C."/>
            <person name="Eom M.K."/>
            <person name="Kim J.-S."/>
            <person name="Kang S.W."/>
            <person name="Sin Y."/>
            <person name="Lee J.-S."/>
        </authorList>
    </citation>
    <scope>NUCLEOTIDE SEQUENCE [LARGE SCALE GENOMIC DNA]</scope>
    <source>
        <strain evidence="7 8">B3-10</strain>
    </source>
</reference>
<organism evidence="7 8">
    <name type="scientific">Rhizosphaericola mali</name>
    <dbReference type="NCBI Taxonomy" id="2545455"/>
    <lineage>
        <taxon>Bacteria</taxon>
        <taxon>Pseudomonadati</taxon>
        <taxon>Bacteroidota</taxon>
        <taxon>Chitinophagia</taxon>
        <taxon>Chitinophagales</taxon>
        <taxon>Chitinophagaceae</taxon>
        <taxon>Rhizosphaericola</taxon>
    </lineage>
</organism>
<dbReference type="GO" id="GO:0016212">
    <property type="term" value="F:kynurenine-oxoglutarate transaminase activity"/>
    <property type="evidence" value="ECO:0007669"/>
    <property type="project" value="TreeGrafter"/>
</dbReference>
<dbReference type="InterPro" id="IPR015422">
    <property type="entry name" value="PyrdxlP-dep_Trfase_small"/>
</dbReference>
<dbReference type="Gene3D" id="3.40.640.10">
    <property type="entry name" value="Type I PLP-dependent aspartate aminotransferase-like (Major domain)"/>
    <property type="match status" value="1"/>
</dbReference>
<evidence type="ECO:0000256" key="2">
    <source>
        <dbReference type="ARBA" id="ARBA00007441"/>
    </source>
</evidence>
<keyword evidence="8" id="KW-1185">Reference proteome</keyword>
<protein>
    <submittedName>
        <fullName evidence="7">Aminotransferase class I/II-fold pyridoxal phosphate-dependent enzyme</fullName>
    </submittedName>
</protein>
<sequence length="383" mass="43121">MYYPLSKLPNVGLTIFTEMSQLALQENAINLGQGFPDYPMDKQLIGLVNQAMLDGNNQYAHSNGIPLIRQKLAQKVADLYHSNIDPDTQITITPGGTYAIYTALTSFLQKDDEVILFEPAYDCYVPIIELNGAKPVYIQLQAPEYAIDWQEVRSKITNRTKAIIINSPQNPTGSVLSKQDIQELIAVTEGTDIIVISDEVYEHLIFDDLQHESILKYPELLKRGFACFSFGKTYNCTGWKLGYAISAPELMAEFRKVHQFNCFSSFTPTQVALARFLDNKAAYLELGKKMQAKRDFLQNALKNAPFKPLTSHGSYFHCYEYQGGLKETGIDLAKKITAQYKVATIPVSAFYHDGGAPNQILRFCFCKQDTTLEEAGRRLSIFN</sequence>
<evidence type="ECO:0000313" key="8">
    <source>
        <dbReference type="Proteomes" id="UP000292424"/>
    </source>
</evidence>
<gene>
    <name evidence="7" type="ORF">E0W69_002340</name>
</gene>
<dbReference type="GO" id="GO:0030170">
    <property type="term" value="F:pyridoxal phosphate binding"/>
    <property type="evidence" value="ECO:0007669"/>
    <property type="project" value="InterPro"/>
</dbReference>
<dbReference type="InterPro" id="IPR004839">
    <property type="entry name" value="Aminotransferase_I/II_large"/>
</dbReference>
<name>A0A5P2G141_9BACT</name>
<comment type="cofactor">
    <cofactor evidence="1">
        <name>pyridoxal 5'-phosphate</name>
        <dbReference type="ChEBI" id="CHEBI:597326"/>
    </cofactor>
</comment>
<dbReference type="FunFam" id="3.40.640.10:FF:000033">
    <property type="entry name" value="Aspartate aminotransferase"/>
    <property type="match status" value="1"/>
</dbReference>
<evidence type="ECO:0000313" key="7">
    <source>
        <dbReference type="EMBL" id="QES87552.1"/>
    </source>
</evidence>
<dbReference type="SUPFAM" id="SSF53383">
    <property type="entry name" value="PLP-dependent transferases"/>
    <property type="match status" value="1"/>
</dbReference>
<keyword evidence="5" id="KW-0663">Pyridoxal phosphate</keyword>
<dbReference type="InterPro" id="IPR015421">
    <property type="entry name" value="PyrdxlP-dep_Trfase_major"/>
</dbReference>
<dbReference type="AlphaFoldDB" id="A0A5P2G141"/>
<dbReference type="InterPro" id="IPR015424">
    <property type="entry name" value="PyrdxlP-dep_Trfase"/>
</dbReference>
<dbReference type="InterPro" id="IPR051326">
    <property type="entry name" value="Kynurenine-oxoglutarate_AT"/>
</dbReference>
<keyword evidence="3 7" id="KW-0032">Aminotransferase</keyword>
<accession>A0A5P2G141</accession>
<proteinExistence type="inferred from homology"/>
<evidence type="ECO:0000256" key="4">
    <source>
        <dbReference type="ARBA" id="ARBA00022679"/>
    </source>
</evidence>
<evidence type="ECO:0000259" key="6">
    <source>
        <dbReference type="Pfam" id="PF00155"/>
    </source>
</evidence>
<evidence type="ECO:0000256" key="5">
    <source>
        <dbReference type="ARBA" id="ARBA00022898"/>
    </source>
</evidence>
<dbReference type="RefSeq" id="WP_131328429.1">
    <property type="nucleotide sequence ID" value="NZ_CP044016.1"/>
</dbReference>
<dbReference type="Pfam" id="PF00155">
    <property type="entry name" value="Aminotran_1_2"/>
    <property type="match status" value="1"/>
</dbReference>
<dbReference type="EMBL" id="CP044016">
    <property type="protein sequence ID" value="QES87552.1"/>
    <property type="molecule type" value="Genomic_DNA"/>
</dbReference>
<dbReference type="GO" id="GO:0005737">
    <property type="term" value="C:cytoplasm"/>
    <property type="evidence" value="ECO:0007669"/>
    <property type="project" value="TreeGrafter"/>
</dbReference>